<evidence type="ECO:0000256" key="6">
    <source>
        <dbReference type="ARBA" id="ARBA00022989"/>
    </source>
</evidence>
<evidence type="ECO:0000256" key="5">
    <source>
        <dbReference type="ARBA" id="ARBA00022692"/>
    </source>
</evidence>
<dbReference type="Pfam" id="PF04290">
    <property type="entry name" value="DctQ"/>
    <property type="match status" value="1"/>
</dbReference>
<proteinExistence type="inferred from homology"/>
<evidence type="ECO:0000256" key="7">
    <source>
        <dbReference type="ARBA" id="ARBA00023136"/>
    </source>
</evidence>
<organism evidence="11 12">
    <name type="scientific">Marinobacter segnicrescens</name>
    <dbReference type="NCBI Taxonomy" id="430453"/>
    <lineage>
        <taxon>Bacteria</taxon>
        <taxon>Pseudomonadati</taxon>
        <taxon>Pseudomonadota</taxon>
        <taxon>Gammaproteobacteria</taxon>
        <taxon>Pseudomonadales</taxon>
        <taxon>Marinobacteraceae</taxon>
        <taxon>Marinobacter</taxon>
    </lineage>
</organism>
<evidence type="ECO:0000256" key="9">
    <source>
        <dbReference type="RuleBase" id="RU369079"/>
    </source>
</evidence>
<evidence type="ECO:0000256" key="4">
    <source>
        <dbReference type="ARBA" id="ARBA00022519"/>
    </source>
</evidence>
<keyword evidence="6 9" id="KW-1133">Transmembrane helix</keyword>
<reference evidence="12" key="1">
    <citation type="submission" date="2016-10" db="EMBL/GenBank/DDBJ databases">
        <authorList>
            <person name="Varghese N."/>
            <person name="Submissions S."/>
        </authorList>
    </citation>
    <scope>NUCLEOTIDE SEQUENCE [LARGE SCALE GENOMIC DNA]</scope>
    <source>
        <strain evidence="12">CGMCC 1.6489</strain>
    </source>
</reference>
<feature type="transmembrane region" description="Helical" evidence="9">
    <location>
        <begin position="46"/>
        <end position="68"/>
    </location>
</feature>
<comment type="subcellular location">
    <subcellularLocation>
        <location evidence="1 9">Cell inner membrane</location>
        <topology evidence="1 9">Multi-pass membrane protein</topology>
    </subcellularLocation>
</comment>
<dbReference type="InterPro" id="IPR055348">
    <property type="entry name" value="DctQ"/>
</dbReference>
<name>A0A1I0HLP3_9GAMM</name>
<sequence length="168" mass="18959">MRGFLLVVDGVNEVVGRVFSWAVVLIMLITVYDVVMRFAFGQPSLWAFDVVKQLYALEFMILAGFGLVRNAHVSVDVFTARLSRRKQAAMEVVSYLVFFFPFMVMLIWKSYEFAARSWAYGETTWGVVALPVYPIKTVMVVASVLLLLQGIAKVFRELAVLAGREEAC</sequence>
<dbReference type="PANTHER" id="PTHR35011:SF4">
    <property type="entry name" value="SLL1102 PROTEIN"/>
    <property type="match status" value="1"/>
</dbReference>
<dbReference type="EMBL" id="FOHZ01000030">
    <property type="protein sequence ID" value="SET84079.1"/>
    <property type="molecule type" value="Genomic_DNA"/>
</dbReference>
<evidence type="ECO:0000256" key="8">
    <source>
        <dbReference type="ARBA" id="ARBA00038436"/>
    </source>
</evidence>
<comment type="function">
    <text evidence="9">Part of the tripartite ATP-independent periplasmic (TRAP) transport system.</text>
</comment>
<dbReference type="Proteomes" id="UP000198762">
    <property type="component" value="Unassembled WGS sequence"/>
</dbReference>
<dbReference type="InterPro" id="IPR007387">
    <property type="entry name" value="TRAP_DctQ"/>
</dbReference>
<keyword evidence="7 9" id="KW-0472">Membrane</keyword>
<protein>
    <recommendedName>
        <fullName evidence="9">TRAP transporter small permease protein</fullName>
    </recommendedName>
</protein>
<dbReference type="AlphaFoldDB" id="A0A1I0HLP3"/>
<dbReference type="STRING" id="430453.SAMN04487962_1304"/>
<feature type="transmembrane region" description="Helical" evidence="9">
    <location>
        <begin position="88"/>
        <end position="108"/>
    </location>
</feature>
<feature type="transmembrane region" description="Helical" evidence="9">
    <location>
        <begin position="21"/>
        <end position="40"/>
    </location>
</feature>
<keyword evidence="2 9" id="KW-0813">Transport</keyword>
<dbReference type="OrthoDB" id="9795655at2"/>
<dbReference type="GO" id="GO:0022857">
    <property type="term" value="F:transmembrane transporter activity"/>
    <property type="evidence" value="ECO:0007669"/>
    <property type="project" value="UniProtKB-UniRule"/>
</dbReference>
<comment type="similarity">
    <text evidence="8 9">Belongs to the TRAP transporter small permease family.</text>
</comment>
<feature type="transmembrane region" description="Helical" evidence="9">
    <location>
        <begin position="128"/>
        <end position="148"/>
    </location>
</feature>
<evidence type="ECO:0000256" key="2">
    <source>
        <dbReference type="ARBA" id="ARBA00022448"/>
    </source>
</evidence>
<evidence type="ECO:0000259" key="10">
    <source>
        <dbReference type="Pfam" id="PF04290"/>
    </source>
</evidence>
<keyword evidence="5 9" id="KW-0812">Transmembrane</keyword>
<evidence type="ECO:0000313" key="12">
    <source>
        <dbReference type="Proteomes" id="UP000198762"/>
    </source>
</evidence>
<accession>A0A1I0HLP3</accession>
<keyword evidence="3" id="KW-1003">Cell membrane</keyword>
<evidence type="ECO:0000256" key="1">
    <source>
        <dbReference type="ARBA" id="ARBA00004429"/>
    </source>
</evidence>
<evidence type="ECO:0000256" key="3">
    <source>
        <dbReference type="ARBA" id="ARBA00022475"/>
    </source>
</evidence>
<keyword evidence="4 9" id="KW-0997">Cell inner membrane</keyword>
<comment type="subunit">
    <text evidence="9">The complex comprises the extracytoplasmic solute receptor protein and the two transmembrane proteins.</text>
</comment>
<gene>
    <name evidence="11" type="ORF">SAMN04487962_1304</name>
</gene>
<dbReference type="GO" id="GO:0005886">
    <property type="term" value="C:plasma membrane"/>
    <property type="evidence" value="ECO:0007669"/>
    <property type="project" value="UniProtKB-SubCell"/>
</dbReference>
<feature type="domain" description="Tripartite ATP-independent periplasmic transporters DctQ component" evidence="10">
    <location>
        <begin position="26"/>
        <end position="158"/>
    </location>
</feature>
<evidence type="ECO:0000313" key="11">
    <source>
        <dbReference type="EMBL" id="SET84079.1"/>
    </source>
</evidence>
<keyword evidence="12" id="KW-1185">Reference proteome</keyword>
<dbReference type="PANTHER" id="PTHR35011">
    <property type="entry name" value="2,3-DIKETO-L-GULONATE TRAP TRANSPORTER SMALL PERMEASE PROTEIN YIAM"/>
    <property type="match status" value="1"/>
</dbReference>